<dbReference type="KEGG" id="spu:583858"/>
<keyword evidence="4" id="KW-1185">Reference proteome</keyword>
<dbReference type="RefSeq" id="XP_030847162.1">
    <property type="nucleotide sequence ID" value="XM_030991302.1"/>
</dbReference>
<evidence type="ECO:0000259" key="2">
    <source>
        <dbReference type="PROSITE" id="PS50041"/>
    </source>
</evidence>
<feature type="region of interest" description="Disordered" evidence="1">
    <location>
        <begin position="1"/>
        <end position="54"/>
    </location>
</feature>
<proteinExistence type="predicted"/>
<feature type="compositionally biased region" description="Low complexity" evidence="1">
    <location>
        <begin position="41"/>
        <end position="52"/>
    </location>
</feature>
<dbReference type="InterPro" id="IPR050828">
    <property type="entry name" value="C-type_lectin/matrix_domain"/>
</dbReference>
<reference evidence="4" key="1">
    <citation type="submission" date="2015-02" db="EMBL/GenBank/DDBJ databases">
        <title>Genome sequencing for Strongylocentrotus purpuratus.</title>
        <authorList>
            <person name="Murali S."/>
            <person name="Liu Y."/>
            <person name="Vee V."/>
            <person name="English A."/>
            <person name="Wang M."/>
            <person name="Skinner E."/>
            <person name="Han Y."/>
            <person name="Muzny D.M."/>
            <person name="Worley K.C."/>
            <person name="Gibbs R.A."/>
        </authorList>
    </citation>
    <scope>NUCLEOTIDE SEQUENCE</scope>
</reference>
<dbReference type="EnsemblMetazoa" id="XM_030991302">
    <property type="protein sequence ID" value="XP_030847162"/>
    <property type="gene ID" value="LOC583858"/>
</dbReference>
<dbReference type="Proteomes" id="UP000007110">
    <property type="component" value="Unassembled WGS sequence"/>
</dbReference>
<reference evidence="3" key="2">
    <citation type="submission" date="2021-01" db="UniProtKB">
        <authorList>
            <consortium name="EnsemblMetazoa"/>
        </authorList>
    </citation>
    <scope>IDENTIFICATION</scope>
</reference>
<dbReference type="GeneID" id="583858"/>
<name>A0A7M7P7G7_STRPU</name>
<dbReference type="InterPro" id="IPR016186">
    <property type="entry name" value="C-type_lectin-like/link_sf"/>
</dbReference>
<dbReference type="Pfam" id="PF00059">
    <property type="entry name" value="Lectin_C"/>
    <property type="match status" value="1"/>
</dbReference>
<dbReference type="Gene3D" id="3.10.100.10">
    <property type="entry name" value="Mannose-Binding Protein A, subunit A"/>
    <property type="match status" value="1"/>
</dbReference>
<dbReference type="InterPro" id="IPR001304">
    <property type="entry name" value="C-type_lectin-like"/>
</dbReference>
<dbReference type="SUPFAM" id="SSF56436">
    <property type="entry name" value="C-type lectin-like"/>
    <property type="match status" value="1"/>
</dbReference>
<dbReference type="InParanoid" id="A0A7M7P7G7"/>
<dbReference type="InterPro" id="IPR016187">
    <property type="entry name" value="CTDL_fold"/>
</dbReference>
<dbReference type="AlphaFoldDB" id="A0A7M7P7G7"/>
<accession>A0A7M7P7G7</accession>
<feature type="domain" description="C-type lectin" evidence="2">
    <location>
        <begin position="59"/>
        <end position="112"/>
    </location>
</feature>
<evidence type="ECO:0000313" key="3">
    <source>
        <dbReference type="EnsemblMetazoa" id="XP_030847162"/>
    </source>
</evidence>
<organism evidence="3 4">
    <name type="scientific">Strongylocentrotus purpuratus</name>
    <name type="common">Purple sea urchin</name>
    <dbReference type="NCBI Taxonomy" id="7668"/>
    <lineage>
        <taxon>Eukaryota</taxon>
        <taxon>Metazoa</taxon>
        <taxon>Echinodermata</taxon>
        <taxon>Eleutherozoa</taxon>
        <taxon>Echinozoa</taxon>
        <taxon>Echinoidea</taxon>
        <taxon>Euechinoidea</taxon>
        <taxon>Echinacea</taxon>
        <taxon>Camarodonta</taxon>
        <taxon>Echinidea</taxon>
        <taxon>Strongylocentrotidae</taxon>
        <taxon>Strongylocentrotus</taxon>
    </lineage>
</organism>
<evidence type="ECO:0000256" key="1">
    <source>
        <dbReference type="SAM" id="MobiDB-lite"/>
    </source>
</evidence>
<dbReference type="PANTHER" id="PTHR45710:SF8">
    <property type="entry name" value="RERATING FAMILY MEMBER 4"/>
    <property type="match status" value="1"/>
</dbReference>
<dbReference type="OrthoDB" id="6133475at2759"/>
<sequence>MPERSDATTSKETASESMTTETKTKSATDLTATMPERLDATTSKETTSTCSSPPVDCEFGGSFYNFSTAKMNHTSAISACSQYGSHLVFIESQEEQDFIVRVVSEDYWIGLTGSSLSEARRVGSKISITTTL</sequence>
<evidence type="ECO:0000313" key="4">
    <source>
        <dbReference type="Proteomes" id="UP000007110"/>
    </source>
</evidence>
<dbReference type="PANTHER" id="PTHR45710">
    <property type="entry name" value="C-TYPE LECTIN DOMAIN-CONTAINING PROTEIN 180"/>
    <property type="match status" value="1"/>
</dbReference>
<feature type="compositionally biased region" description="Low complexity" evidence="1">
    <location>
        <begin position="7"/>
        <end position="28"/>
    </location>
</feature>
<protein>
    <recommendedName>
        <fullName evidence="2">C-type lectin domain-containing protein</fullName>
    </recommendedName>
</protein>
<dbReference type="PROSITE" id="PS50041">
    <property type="entry name" value="C_TYPE_LECTIN_2"/>
    <property type="match status" value="1"/>
</dbReference>